<sequence length="63" mass="6963">MAYILQEAWVQNTSVVEKVPQAVAGPNLAGESPRGLCPAARCGQLFCRSPHFNWGADYREKNE</sequence>
<organism evidence="1 2">
    <name type="scientific">Saguinus oedipus</name>
    <name type="common">Cotton-top tamarin</name>
    <name type="synonym">Oedipomidas oedipus</name>
    <dbReference type="NCBI Taxonomy" id="9490"/>
    <lineage>
        <taxon>Eukaryota</taxon>
        <taxon>Metazoa</taxon>
        <taxon>Chordata</taxon>
        <taxon>Craniata</taxon>
        <taxon>Vertebrata</taxon>
        <taxon>Euteleostomi</taxon>
        <taxon>Mammalia</taxon>
        <taxon>Eutheria</taxon>
        <taxon>Euarchontoglires</taxon>
        <taxon>Primates</taxon>
        <taxon>Haplorrhini</taxon>
        <taxon>Platyrrhini</taxon>
        <taxon>Cebidae</taxon>
        <taxon>Callitrichinae</taxon>
        <taxon>Saguinus</taxon>
    </lineage>
</organism>
<evidence type="ECO:0000313" key="2">
    <source>
        <dbReference type="Proteomes" id="UP001266305"/>
    </source>
</evidence>
<proteinExistence type="predicted"/>
<evidence type="ECO:0000313" key="1">
    <source>
        <dbReference type="EMBL" id="KAK2105277.1"/>
    </source>
</evidence>
<dbReference type="Proteomes" id="UP001266305">
    <property type="component" value="Unassembled WGS sequence"/>
</dbReference>
<name>A0ABQ9VA41_SAGOE</name>
<comment type="caution">
    <text evidence="1">The sequence shown here is derived from an EMBL/GenBank/DDBJ whole genome shotgun (WGS) entry which is preliminary data.</text>
</comment>
<accession>A0ABQ9VA41</accession>
<dbReference type="EMBL" id="JASSZA010000007">
    <property type="protein sequence ID" value="KAK2105277.1"/>
    <property type="molecule type" value="Genomic_DNA"/>
</dbReference>
<gene>
    <name evidence="1" type="ORF">P7K49_014791</name>
</gene>
<keyword evidence="2" id="KW-1185">Reference proteome</keyword>
<protein>
    <submittedName>
        <fullName evidence="1">Uncharacterized protein</fullName>
    </submittedName>
</protein>
<reference evidence="1 2" key="1">
    <citation type="submission" date="2023-05" db="EMBL/GenBank/DDBJ databases">
        <title>B98-5 Cell Line De Novo Hybrid Assembly: An Optical Mapping Approach.</title>
        <authorList>
            <person name="Kananen K."/>
            <person name="Auerbach J.A."/>
            <person name="Kautto E."/>
            <person name="Blachly J.S."/>
        </authorList>
    </citation>
    <scope>NUCLEOTIDE SEQUENCE [LARGE SCALE GENOMIC DNA]</scope>
    <source>
        <strain evidence="1">B95-8</strain>
        <tissue evidence="1">Cell line</tissue>
    </source>
</reference>